<dbReference type="RefSeq" id="WP_341726806.1">
    <property type="nucleotide sequence ID" value="NZ_JBBWWT010000007.1"/>
</dbReference>
<evidence type="ECO:0000313" key="3">
    <source>
        <dbReference type="Proteomes" id="UP001459204"/>
    </source>
</evidence>
<sequence length="593" mass="66377">MKHEVNNHFEPLPIGMEDRARADADRLLAQAFRLVEEERPDEAVPLFERLHAMQPFEVAHAINLGNARLACADTAGAISAFDEAERLGADGIACWLGHGLALLASRRFREAGQRLGRAYRAQPRAPDVALGWAQYLVEMECFDEARRCMSGVDTDALSSTQRRGAAWVLAQCGLEEDASRLFRACLEESPGDDLLRLQYVLLLERLNRLDEAGEQLRAVRDAQADAPMRALAMSRLLRRNGQARAALDSVRGALSLQSGDEMSAQLHFEAARLHDQLGDPDAAMSALAHAHGNARRAFACRHPGTDRTMRLGWLDQRLHAPAPDRWRRPLPDGGPRDPVFLVGFPRSGTTLLQHILAMHPDIRVAEEKPVLEDVIASLQSAGQGSLPLLARLDAIAPERLAALRAMYWHGMADHTRDDGRRLLDKYPLSLTRIPYIARLFPASHTLCLLRHPCDVVLSCYMQAFGLNGGALAFASLASTAQAYAQVMSYWEEQKQRVGCAIHALRYEDLVADFEGTMQGVVRFLGFPWCDGFRDFHQRARRQAERIRTPSYAQVIRPVDAAAVHRWRGYRRYFEGDVLELLSPWAERYGYSLE</sequence>
<organism evidence="2 3">
    <name type="scientific">Pseudoxanthomonas putridarboris</name>
    <dbReference type="NCBI Taxonomy" id="752605"/>
    <lineage>
        <taxon>Bacteria</taxon>
        <taxon>Pseudomonadati</taxon>
        <taxon>Pseudomonadota</taxon>
        <taxon>Gammaproteobacteria</taxon>
        <taxon>Lysobacterales</taxon>
        <taxon>Lysobacteraceae</taxon>
        <taxon>Pseudoxanthomonas</taxon>
    </lineage>
</organism>
<gene>
    <name evidence="2" type="ORF">AAD027_14845</name>
</gene>
<proteinExistence type="predicted"/>
<reference evidence="2 3" key="1">
    <citation type="submission" date="2024-04" db="EMBL/GenBank/DDBJ databases">
        <title>Draft genome sequence of Pseudoxanthomonas putridarboris WD12.</title>
        <authorList>
            <person name="Oh J."/>
        </authorList>
    </citation>
    <scope>NUCLEOTIDE SEQUENCE [LARGE SCALE GENOMIC DNA]</scope>
    <source>
        <strain evidence="2 3">WD12</strain>
    </source>
</reference>
<dbReference type="SUPFAM" id="SSF48452">
    <property type="entry name" value="TPR-like"/>
    <property type="match status" value="1"/>
</dbReference>
<evidence type="ECO:0000256" key="1">
    <source>
        <dbReference type="ARBA" id="ARBA00022679"/>
    </source>
</evidence>
<dbReference type="Gene3D" id="3.40.50.300">
    <property type="entry name" value="P-loop containing nucleotide triphosphate hydrolases"/>
    <property type="match status" value="1"/>
</dbReference>
<dbReference type="InterPro" id="IPR011990">
    <property type="entry name" value="TPR-like_helical_dom_sf"/>
</dbReference>
<accession>A0ABU9J323</accession>
<dbReference type="Pfam" id="PF13432">
    <property type="entry name" value="TPR_16"/>
    <property type="match status" value="1"/>
</dbReference>
<dbReference type="SUPFAM" id="SSF52540">
    <property type="entry name" value="P-loop containing nucleoside triphosphate hydrolases"/>
    <property type="match status" value="1"/>
</dbReference>
<dbReference type="PANTHER" id="PTHR12788:SF10">
    <property type="entry name" value="PROTEIN-TYROSINE SULFOTRANSFERASE"/>
    <property type="match status" value="1"/>
</dbReference>
<keyword evidence="1" id="KW-0808">Transferase</keyword>
<comment type="caution">
    <text evidence="2">The sequence shown here is derived from an EMBL/GenBank/DDBJ whole genome shotgun (WGS) entry which is preliminary data.</text>
</comment>
<name>A0ABU9J323_9GAMM</name>
<protein>
    <submittedName>
        <fullName evidence="2">Sulfotransferase</fullName>
    </submittedName>
</protein>
<dbReference type="PANTHER" id="PTHR12788">
    <property type="entry name" value="PROTEIN-TYROSINE SULFOTRANSFERASE 2"/>
    <property type="match status" value="1"/>
</dbReference>
<dbReference type="Gene3D" id="1.25.40.10">
    <property type="entry name" value="Tetratricopeptide repeat domain"/>
    <property type="match status" value="2"/>
</dbReference>
<dbReference type="Proteomes" id="UP001459204">
    <property type="component" value="Unassembled WGS sequence"/>
</dbReference>
<keyword evidence="3" id="KW-1185">Reference proteome</keyword>
<dbReference type="EMBL" id="JBBWWT010000007">
    <property type="protein sequence ID" value="MEL1265635.1"/>
    <property type="molecule type" value="Genomic_DNA"/>
</dbReference>
<dbReference type="Pfam" id="PF13469">
    <property type="entry name" value="Sulfotransfer_3"/>
    <property type="match status" value="1"/>
</dbReference>
<dbReference type="InterPro" id="IPR026634">
    <property type="entry name" value="TPST-like"/>
</dbReference>
<evidence type="ECO:0000313" key="2">
    <source>
        <dbReference type="EMBL" id="MEL1265635.1"/>
    </source>
</evidence>
<dbReference type="InterPro" id="IPR027417">
    <property type="entry name" value="P-loop_NTPase"/>
</dbReference>